<reference evidence="3 4" key="1">
    <citation type="submission" date="2020-08" db="EMBL/GenBank/DDBJ databases">
        <title>Genomic Encyclopedia of Type Strains, Phase IV (KMG-IV): sequencing the most valuable type-strain genomes for metagenomic binning, comparative biology and taxonomic classification.</title>
        <authorList>
            <person name="Goeker M."/>
        </authorList>
    </citation>
    <scope>NUCLEOTIDE SEQUENCE [LARGE SCALE GENOMIC DNA]</scope>
    <source>
        <strain evidence="3 4">DSM 17454</strain>
    </source>
</reference>
<feature type="transmembrane region" description="Helical" evidence="1">
    <location>
        <begin position="119"/>
        <end position="139"/>
    </location>
</feature>
<evidence type="ECO:0000313" key="4">
    <source>
        <dbReference type="Proteomes" id="UP000532373"/>
    </source>
</evidence>
<keyword evidence="1" id="KW-0472">Membrane</keyword>
<keyword evidence="1" id="KW-1133">Transmembrane helix</keyword>
<dbReference type="RefSeq" id="WP_184768111.1">
    <property type="nucleotide sequence ID" value="NZ_JACHGI010000002.1"/>
</dbReference>
<protein>
    <submittedName>
        <fullName evidence="3">Tricarboxylic transport membrane protein</fullName>
    </submittedName>
</protein>
<sequence length="147" mass="15488">MLKDQKSTYSGLLFLTFGAILIVYSLSTLETGTVARMGPGLMPILYGSGLLLIGAAVILTANQRTSISPMSWPWRSIFFVSAAIVCFAAGLKPLGFMGATFGMALLSALARRKTSLLHAVLIAAVIAAFCALVFIYALGIPLPLVGF</sequence>
<dbReference type="Proteomes" id="UP000532373">
    <property type="component" value="Unassembled WGS sequence"/>
</dbReference>
<organism evidence="3 4">
    <name type="scientific">Aminobacter carboxidus</name>
    <dbReference type="NCBI Taxonomy" id="376165"/>
    <lineage>
        <taxon>Bacteria</taxon>
        <taxon>Pseudomonadati</taxon>
        <taxon>Pseudomonadota</taxon>
        <taxon>Alphaproteobacteria</taxon>
        <taxon>Hyphomicrobiales</taxon>
        <taxon>Phyllobacteriaceae</taxon>
        <taxon>Aminobacter</taxon>
    </lineage>
</organism>
<dbReference type="InterPro" id="IPR009936">
    <property type="entry name" value="DUF1468"/>
</dbReference>
<feature type="transmembrane region" description="Helical" evidence="1">
    <location>
        <begin position="72"/>
        <end position="90"/>
    </location>
</feature>
<dbReference type="AlphaFoldDB" id="A0A8E1WDK2"/>
<evidence type="ECO:0000259" key="2">
    <source>
        <dbReference type="Pfam" id="PF07331"/>
    </source>
</evidence>
<dbReference type="Pfam" id="PF07331">
    <property type="entry name" value="TctB"/>
    <property type="match status" value="1"/>
</dbReference>
<proteinExistence type="predicted"/>
<feature type="transmembrane region" description="Helical" evidence="1">
    <location>
        <begin position="12"/>
        <end position="29"/>
    </location>
</feature>
<name>A0A8E1WDK2_9HYPH</name>
<evidence type="ECO:0000313" key="3">
    <source>
        <dbReference type="EMBL" id="MBB6465611.1"/>
    </source>
</evidence>
<evidence type="ECO:0000256" key="1">
    <source>
        <dbReference type="SAM" id="Phobius"/>
    </source>
</evidence>
<gene>
    <name evidence="3" type="ORF">HNQ96_001469</name>
</gene>
<comment type="caution">
    <text evidence="3">The sequence shown here is derived from an EMBL/GenBank/DDBJ whole genome shotgun (WGS) entry which is preliminary data.</text>
</comment>
<feature type="domain" description="DUF1468" evidence="2">
    <location>
        <begin position="10"/>
        <end position="143"/>
    </location>
</feature>
<feature type="transmembrane region" description="Helical" evidence="1">
    <location>
        <begin position="41"/>
        <end position="60"/>
    </location>
</feature>
<keyword evidence="1" id="KW-0812">Transmembrane</keyword>
<accession>A0A8E1WDK2</accession>
<dbReference type="EMBL" id="JACHGI010000002">
    <property type="protein sequence ID" value="MBB6465611.1"/>
    <property type="molecule type" value="Genomic_DNA"/>
</dbReference>